<proteinExistence type="predicted"/>
<accession>A0A146MDP5</accession>
<reference evidence="1" key="1">
    <citation type="journal article" date="2016" name="Gigascience">
        <title>De novo construction of an expanded transcriptome assembly for the western tarnished plant bug, Lygus hesperus.</title>
        <authorList>
            <person name="Tassone E.E."/>
            <person name="Geib S.M."/>
            <person name="Hall B."/>
            <person name="Fabrick J.A."/>
            <person name="Brent C.S."/>
            <person name="Hull J.J."/>
        </authorList>
    </citation>
    <scope>NUCLEOTIDE SEQUENCE</scope>
</reference>
<organism evidence="1">
    <name type="scientific">Lygus hesperus</name>
    <name type="common">Western plant bug</name>
    <dbReference type="NCBI Taxonomy" id="30085"/>
    <lineage>
        <taxon>Eukaryota</taxon>
        <taxon>Metazoa</taxon>
        <taxon>Ecdysozoa</taxon>
        <taxon>Arthropoda</taxon>
        <taxon>Hexapoda</taxon>
        <taxon>Insecta</taxon>
        <taxon>Pterygota</taxon>
        <taxon>Neoptera</taxon>
        <taxon>Paraneoptera</taxon>
        <taxon>Hemiptera</taxon>
        <taxon>Heteroptera</taxon>
        <taxon>Panheteroptera</taxon>
        <taxon>Cimicomorpha</taxon>
        <taxon>Miridae</taxon>
        <taxon>Mirini</taxon>
        <taxon>Lygus</taxon>
    </lineage>
</organism>
<name>A0A146MDP5_LYGHE</name>
<protein>
    <submittedName>
        <fullName evidence="1">Uncharacterized protein</fullName>
    </submittedName>
</protein>
<evidence type="ECO:0000313" key="1">
    <source>
        <dbReference type="EMBL" id="JAQ16957.1"/>
    </source>
</evidence>
<gene>
    <name evidence="1" type="ORF">g.63263</name>
</gene>
<sequence>MTYDDDGREKSVISSLKLLGKGSLLAPLAEDRGTPRHPFHDKRETCMEGLEGSRKDRMEGSNSLNYSVLNRYGGRESKHDVFRYGHRDTPPPKRRAVLARAGAGLNDGWVGC</sequence>
<dbReference type="AlphaFoldDB" id="A0A146MDP5"/>
<dbReference type="EMBL" id="GDHC01001672">
    <property type="protein sequence ID" value="JAQ16957.1"/>
    <property type="molecule type" value="Transcribed_RNA"/>
</dbReference>